<dbReference type="Proteomes" id="UP001165283">
    <property type="component" value="Unassembled WGS sequence"/>
</dbReference>
<dbReference type="EMBL" id="JAGSOV010000049">
    <property type="protein sequence ID" value="MCO1658027.1"/>
    <property type="molecule type" value="Genomic_DNA"/>
</dbReference>
<dbReference type="RefSeq" id="WP_252441675.1">
    <property type="nucleotide sequence ID" value="NZ_JAGSOV010000049.1"/>
</dbReference>
<dbReference type="SMART" id="SM00650">
    <property type="entry name" value="rADc"/>
    <property type="match status" value="1"/>
</dbReference>
<evidence type="ECO:0000256" key="1">
    <source>
        <dbReference type="ARBA" id="ARBA00022603"/>
    </source>
</evidence>
<keyword evidence="1 6" id="KW-0489">Methyltransferase</keyword>
<evidence type="ECO:0000256" key="2">
    <source>
        <dbReference type="ARBA" id="ARBA00022679"/>
    </source>
</evidence>
<dbReference type="Pfam" id="PF13649">
    <property type="entry name" value="Methyltransf_25"/>
    <property type="match status" value="1"/>
</dbReference>
<dbReference type="SUPFAM" id="SSF53335">
    <property type="entry name" value="S-adenosyl-L-methionine-dependent methyltransferases"/>
    <property type="match status" value="1"/>
</dbReference>
<dbReference type="InterPro" id="IPR020598">
    <property type="entry name" value="rRNA_Ade_methylase_Trfase_N"/>
</dbReference>
<gene>
    <name evidence="6" type="ORF">KDL28_23475</name>
</gene>
<proteinExistence type="predicted"/>
<keyword evidence="7" id="KW-1185">Reference proteome</keyword>
<dbReference type="GO" id="GO:0032259">
    <property type="term" value="P:methylation"/>
    <property type="evidence" value="ECO:0007669"/>
    <property type="project" value="UniProtKB-KW"/>
</dbReference>
<reference evidence="6" key="1">
    <citation type="submission" date="2021-04" db="EMBL/GenBank/DDBJ databases">
        <title>Pseudonocardia sp. nov., isolated from sandy soil of mangrove forest.</title>
        <authorList>
            <person name="Zan Z."/>
            <person name="Huang R."/>
            <person name="Liu W."/>
        </authorList>
    </citation>
    <scope>NUCLEOTIDE SEQUENCE</scope>
    <source>
        <strain evidence="6">S2-4</strain>
    </source>
</reference>
<name>A0ABT1A4V4_9PSEU</name>
<sequence length="264" mass="28413">MADEHRERLRTTSGAVAERYDAVRPGYPRAVLDDLLRLAGVGPDDRVLEIGCGTGQLTVPLAARGLRVTAIEPGPDLARVARRNLAAHPMAEVVVGAFEEVALEPGSFDLVVATSVHRLDPAVRVERSVDLLRAGGALAVIDTEHVAGGSAAFFADAQACHRRWDPTTPPGPRLPTAAEVPTARPELDDSPRLGPVHLRRRQWDAEYTTERYLALLLTCSGHLALPAADRRGLRGCLGALIAGRYGGRITQRYLTDLRVAHRAG</sequence>
<keyword evidence="3" id="KW-0949">S-adenosyl-L-methionine</keyword>
<evidence type="ECO:0000256" key="3">
    <source>
        <dbReference type="ARBA" id="ARBA00022691"/>
    </source>
</evidence>
<dbReference type="GO" id="GO:0008168">
    <property type="term" value="F:methyltransferase activity"/>
    <property type="evidence" value="ECO:0007669"/>
    <property type="project" value="UniProtKB-KW"/>
</dbReference>
<feature type="domain" description="Ribosomal RNA adenine methylase transferase N-terminal" evidence="5">
    <location>
        <begin position="31"/>
        <end position="166"/>
    </location>
</feature>
<evidence type="ECO:0000256" key="4">
    <source>
        <dbReference type="SAM" id="MobiDB-lite"/>
    </source>
</evidence>
<dbReference type="Gene3D" id="3.40.50.150">
    <property type="entry name" value="Vaccinia Virus protein VP39"/>
    <property type="match status" value="1"/>
</dbReference>
<protein>
    <submittedName>
        <fullName evidence="6">Class I SAM-dependent methyltransferase</fullName>
    </submittedName>
</protein>
<feature type="region of interest" description="Disordered" evidence="4">
    <location>
        <begin position="166"/>
        <end position="193"/>
    </location>
</feature>
<dbReference type="PANTHER" id="PTHR43464:SF19">
    <property type="entry name" value="UBIQUINONE BIOSYNTHESIS O-METHYLTRANSFERASE, MITOCHONDRIAL"/>
    <property type="match status" value="1"/>
</dbReference>
<dbReference type="InterPro" id="IPR029063">
    <property type="entry name" value="SAM-dependent_MTases_sf"/>
</dbReference>
<evidence type="ECO:0000313" key="7">
    <source>
        <dbReference type="Proteomes" id="UP001165283"/>
    </source>
</evidence>
<keyword evidence="2" id="KW-0808">Transferase</keyword>
<evidence type="ECO:0000259" key="5">
    <source>
        <dbReference type="SMART" id="SM00650"/>
    </source>
</evidence>
<organism evidence="6 7">
    <name type="scientific">Pseudonocardia humida</name>
    <dbReference type="NCBI Taxonomy" id="2800819"/>
    <lineage>
        <taxon>Bacteria</taxon>
        <taxon>Bacillati</taxon>
        <taxon>Actinomycetota</taxon>
        <taxon>Actinomycetes</taxon>
        <taxon>Pseudonocardiales</taxon>
        <taxon>Pseudonocardiaceae</taxon>
        <taxon>Pseudonocardia</taxon>
    </lineage>
</organism>
<dbReference type="InterPro" id="IPR041698">
    <property type="entry name" value="Methyltransf_25"/>
</dbReference>
<accession>A0ABT1A4V4</accession>
<dbReference type="CDD" id="cd02440">
    <property type="entry name" value="AdoMet_MTases"/>
    <property type="match status" value="1"/>
</dbReference>
<comment type="caution">
    <text evidence="6">The sequence shown here is derived from an EMBL/GenBank/DDBJ whole genome shotgun (WGS) entry which is preliminary data.</text>
</comment>
<dbReference type="PANTHER" id="PTHR43464">
    <property type="entry name" value="METHYLTRANSFERASE"/>
    <property type="match status" value="1"/>
</dbReference>
<evidence type="ECO:0000313" key="6">
    <source>
        <dbReference type="EMBL" id="MCO1658027.1"/>
    </source>
</evidence>